<reference evidence="2" key="2">
    <citation type="journal article" date="2015" name="Data Brief">
        <title>Shoot transcriptome of the giant reed, Arundo donax.</title>
        <authorList>
            <person name="Barrero R.A."/>
            <person name="Guerrero F.D."/>
            <person name="Moolhuijzen P."/>
            <person name="Goolsby J.A."/>
            <person name="Tidwell J."/>
            <person name="Bellgard S.E."/>
            <person name="Bellgard M.I."/>
        </authorList>
    </citation>
    <scope>NUCLEOTIDE SEQUENCE</scope>
    <source>
        <tissue evidence="2">Shoot tissue taken approximately 20 cm above the soil surface</tissue>
    </source>
</reference>
<evidence type="ECO:0000256" key="1">
    <source>
        <dbReference type="SAM" id="SignalP"/>
    </source>
</evidence>
<feature type="signal peptide" evidence="1">
    <location>
        <begin position="1"/>
        <end position="21"/>
    </location>
</feature>
<evidence type="ECO:0000313" key="2">
    <source>
        <dbReference type="EMBL" id="JAD40845.1"/>
    </source>
</evidence>
<accession>A0A0A8ZVR4</accession>
<name>A0A0A8ZVR4_ARUDO</name>
<sequence length="43" mass="4993">MLTSLSFVLAFIQELLWKILGCFEFRHCKLISKGTSTLKVKYV</sequence>
<dbReference type="AlphaFoldDB" id="A0A0A8ZVR4"/>
<feature type="chain" id="PRO_5002043716" evidence="1">
    <location>
        <begin position="22"/>
        <end position="43"/>
    </location>
</feature>
<reference evidence="2" key="1">
    <citation type="submission" date="2014-09" db="EMBL/GenBank/DDBJ databases">
        <authorList>
            <person name="Magalhaes I.L.F."/>
            <person name="Oliveira U."/>
            <person name="Santos F.R."/>
            <person name="Vidigal T.H.D.A."/>
            <person name="Brescovit A.D."/>
            <person name="Santos A.J."/>
        </authorList>
    </citation>
    <scope>NUCLEOTIDE SEQUENCE</scope>
    <source>
        <tissue evidence="2">Shoot tissue taken approximately 20 cm above the soil surface</tissue>
    </source>
</reference>
<dbReference type="EMBL" id="GBRH01257050">
    <property type="protein sequence ID" value="JAD40845.1"/>
    <property type="molecule type" value="Transcribed_RNA"/>
</dbReference>
<protein>
    <submittedName>
        <fullName evidence="2">Uncharacterized protein</fullName>
    </submittedName>
</protein>
<keyword evidence="1" id="KW-0732">Signal</keyword>
<proteinExistence type="predicted"/>
<organism evidence="2">
    <name type="scientific">Arundo donax</name>
    <name type="common">Giant reed</name>
    <name type="synonym">Donax arundinaceus</name>
    <dbReference type="NCBI Taxonomy" id="35708"/>
    <lineage>
        <taxon>Eukaryota</taxon>
        <taxon>Viridiplantae</taxon>
        <taxon>Streptophyta</taxon>
        <taxon>Embryophyta</taxon>
        <taxon>Tracheophyta</taxon>
        <taxon>Spermatophyta</taxon>
        <taxon>Magnoliopsida</taxon>
        <taxon>Liliopsida</taxon>
        <taxon>Poales</taxon>
        <taxon>Poaceae</taxon>
        <taxon>PACMAD clade</taxon>
        <taxon>Arundinoideae</taxon>
        <taxon>Arundineae</taxon>
        <taxon>Arundo</taxon>
    </lineage>
</organism>